<proteinExistence type="predicted"/>
<dbReference type="Pfam" id="PF20043">
    <property type="entry name" value="DUF6445"/>
    <property type="match status" value="1"/>
</dbReference>
<gene>
    <name evidence="1" type="ORF">PSECIP111951_01096</name>
</gene>
<evidence type="ECO:0000313" key="2">
    <source>
        <dbReference type="Proteomes" id="UP001152485"/>
    </source>
</evidence>
<dbReference type="RefSeq" id="WP_261592276.1">
    <property type="nucleotide sequence ID" value="NZ_CAMAPD010000004.1"/>
</dbReference>
<evidence type="ECO:0000313" key="1">
    <source>
        <dbReference type="EMBL" id="CAH9054726.1"/>
    </source>
</evidence>
<sequence>MNELKIHKNITINKLKVPGTDKKVYIIDNFLHDLDSILNFAYNIAYFNPMFSDNSFYPGIRDHMPQPYLRILKAFFLEHILPDLGSQYNEVKLHRSLLSLVTCKPEQLIIQQKMPHIDTFDQQHYAFVHYLSQQDFGGTSLYKYKPDNIIEFHEEHSPILEKMVNDIKNTPEEHSGYINNSTSIFERVLKVDAKPNRLVIYQGNLLHSANISLDDNGYNKDPKCGRLAISSFATLIKG</sequence>
<dbReference type="EMBL" id="CAMAPD010000004">
    <property type="protein sequence ID" value="CAH9054726.1"/>
    <property type="molecule type" value="Genomic_DNA"/>
</dbReference>
<name>A0ABM9GGF4_9GAMM</name>
<protein>
    <submittedName>
        <fullName evidence="1">Uncharacterized protein</fullName>
    </submittedName>
</protein>
<accession>A0ABM9GGF4</accession>
<dbReference type="InterPro" id="IPR045617">
    <property type="entry name" value="DUF6445"/>
</dbReference>
<comment type="caution">
    <text evidence="1">The sequence shown here is derived from an EMBL/GenBank/DDBJ whole genome shotgun (WGS) entry which is preliminary data.</text>
</comment>
<dbReference type="Proteomes" id="UP001152485">
    <property type="component" value="Unassembled WGS sequence"/>
</dbReference>
<organism evidence="1 2">
    <name type="scientific">Pseudoalteromonas holothuriae</name>
    <dbReference type="NCBI Taxonomy" id="2963714"/>
    <lineage>
        <taxon>Bacteria</taxon>
        <taxon>Pseudomonadati</taxon>
        <taxon>Pseudomonadota</taxon>
        <taxon>Gammaproteobacteria</taxon>
        <taxon>Alteromonadales</taxon>
        <taxon>Pseudoalteromonadaceae</taxon>
        <taxon>Pseudoalteromonas</taxon>
    </lineage>
</organism>
<reference evidence="1 2" key="1">
    <citation type="submission" date="2022-07" db="EMBL/GenBank/DDBJ databases">
        <authorList>
            <person name="Criscuolo A."/>
        </authorList>
    </citation>
    <scope>NUCLEOTIDE SEQUENCE [LARGE SCALE GENOMIC DNA]</scope>
    <source>
        <strain evidence="2">CIP 111951</strain>
    </source>
</reference>